<dbReference type="KEGG" id="orp:MOP44_17185"/>
<name>A0A9J7BN14_9BACT</name>
<dbReference type="Gene3D" id="1.25.40.10">
    <property type="entry name" value="Tetratricopeptide repeat domain"/>
    <property type="match status" value="1"/>
</dbReference>
<evidence type="ECO:0000313" key="2">
    <source>
        <dbReference type="Proteomes" id="UP001059380"/>
    </source>
</evidence>
<dbReference type="Pfam" id="PF14559">
    <property type="entry name" value="TPR_19"/>
    <property type="match status" value="1"/>
</dbReference>
<accession>A0A9J7BN14</accession>
<organism evidence="1 2">
    <name type="scientific">Occallatibacter riparius</name>
    <dbReference type="NCBI Taxonomy" id="1002689"/>
    <lineage>
        <taxon>Bacteria</taxon>
        <taxon>Pseudomonadati</taxon>
        <taxon>Acidobacteriota</taxon>
        <taxon>Terriglobia</taxon>
        <taxon>Terriglobales</taxon>
        <taxon>Acidobacteriaceae</taxon>
        <taxon>Occallatibacter</taxon>
    </lineage>
</organism>
<dbReference type="InterPro" id="IPR011990">
    <property type="entry name" value="TPR-like_helical_dom_sf"/>
</dbReference>
<dbReference type="Proteomes" id="UP001059380">
    <property type="component" value="Chromosome"/>
</dbReference>
<sequence>MAVAAQTDERLGSWKEIAAFLKVSVRTAQRWEQTENLPARRHHHKDEASVYAYRTELEQWWNSRPQPLLHSGHLSTRTPSIVVLPFVNLGGKSTDEVLTDGLTEELITALAQVQGLKVVARTSSFHFKGKTEDVRLIGRQLGVRTVLEGSVRRQGKRMRITAQLLDVEDGCHLWARRFDCRLEDVFELQDEITRQTVAALEGRLVCAGEKMQRGALSRDVEAYELYLRGRYHWNKRLPHELEIAADFFEAAVVRSPGIARVHAALADCCAMMAAFGGGAAEKQARRASSEAELALHLDARLGEAHVTLGFIRAYHHYDWAGAEHHFRKGLALNRDDARAHLFYAGIVLAPTSRLREADFHQQLAAELDPMSPVVAGGFGADWMFQRQYDSAISACRQALDLEPTYPWALRWLGEAYLLKGMYKQAADTLERIETPVFGCGLLGGSYLGAGYRDKANQMMEDLENRASPGLALQIAILKLAFGHEEAAIESLDQARVSRNVGIHWLNVDPIWDPLRPRAEFQGVLRRMNL</sequence>
<dbReference type="RefSeq" id="WP_260791486.1">
    <property type="nucleotide sequence ID" value="NZ_CP093313.1"/>
</dbReference>
<reference evidence="1" key="1">
    <citation type="submission" date="2021-04" db="EMBL/GenBank/DDBJ databases">
        <title>Phylogenetic analysis of Acidobacteriaceae.</title>
        <authorList>
            <person name="Qiu L."/>
            <person name="Zhang Q."/>
        </authorList>
    </citation>
    <scope>NUCLEOTIDE SEQUENCE</scope>
    <source>
        <strain evidence="1">DSM 25168</strain>
    </source>
</reference>
<protein>
    <submittedName>
        <fullName evidence="1">Tetratricopeptide repeat protein</fullName>
    </submittedName>
</protein>
<gene>
    <name evidence="1" type="ORF">MOP44_17185</name>
</gene>
<dbReference type="Gene3D" id="3.40.50.10610">
    <property type="entry name" value="ABC-type transport auxiliary lipoprotein component"/>
    <property type="match status" value="1"/>
</dbReference>
<dbReference type="AlphaFoldDB" id="A0A9J7BN14"/>
<dbReference type="SUPFAM" id="SSF48452">
    <property type="entry name" value="TPR-like"/>
    <property type="match status" value="1"/>
</dbReference>
<dbReference type="EMBL" id="CP093313">
    <property type="protein sequence ID" value="UWZ82302.1"/>
    <property type="molecule type" value="Genomic_DNA"/>
</dbReference>
<proteinExistence type="predicted"/>
<keyword evidence="2" id="KW-1185">Reference proteome</keyword>
<evidence type="ECO:0000313" key="1">
    <source>
        <dbReference type="EMBL" id="UWZ82302.1"/>
    </source>
</evidence>